<dbReference type="Proteomes" id="UP000823935">
    <property type="component" value="Unassembled WGS sequence"/>
</dbReference>
<organism evidence="1 2">
    <name type="scientific">Candidatus Limivivens intestinipullorum</name>
    <dbReference type="NCBI Taxonomy" id="2840858"/>
    <lineage>
        <taxon>Bacteria</taxon>
        <taxon>Bacillati</taxon>
        <taxon>Bacillota</taxon>
        <taxon>Clostridia</taxon>
        <taxon>Lachnospirales</taxon>
        <taxon>Lachnospiraceae</taxon>
        <taxon>Lachnospiraceae incertae sedis</taxon>
        <taxon>Candidatus Limivivens</taxon>
    </lineage>
</organism>
<name>A0A9D1JK44_9FIRM</name>
<accession>A0A9D1JK44</accession>
<evidence type="ECO:0000313" key="1">
    <source>
        <dbReference type="EMBL" id="HIS30979.1"/>
    </source>
</evidence>
<dbReference type="Gene3D" id="3.30.1490.480">
    <property type="entry name" value="Endolytic murein transglycosylase"/>
    <property type="match status" value="1"/>
</dbReference>
<dbReference type="AlphaFoldDB" id="A0A9D1JK44"/>
<reference evidence="1" key="2">
    <citation type="journal article" date="2021" name="PeerJ">
        <title>Extensive microbial diversity within the chicken gut microbiome revealed by metagenomics and culture.</title>
        <authorList>
            <person name="Gilroy R."/>
            <person name="Ravi A."/>
            <person name="Getino M."/>
            <person name="Pursley I."/>
            <person name="Horton D.L."/>
            <person name="Alikhan N.F."/>
            <person name="Baker D."/>
            <person name="Gharbi K."/>
            <person name="Hall N."/>
            <person name="Watson M."/>
            <person name="Adriaenssens E.M."/>
            <person name="Foster-Nyarko E."/>
            <person name="Jarju S."/>
            <person name="Secka A."/>
            <person name="Antonio M."/>
            <person name="Oren A."/>
            <person name="Chaudhuri R.R."/>
            <person name="La Ragione R."/>
            <person name="Hildebrand F."/>
            <person name="Pallen M.J."/>
        </authorList>
    </citation>
    <scope>NUCLEOTIDE SEQUENCE</scope>
    <source>
        <strain evidence="1">CHK190-19873</strain>
    </source>
</reference>
<dbReference type="InterPro" id="IPR003770">
    <property type="entry name" value="MLTG-like"/>
</dbReference>
<dbReference type="Pfam" id="PF02618">
    <property type="entry name" value="YceG"/>
    <property type="match status" value="1"/>
</dbReference>
<proteinExistence type="predicted"/>
<comment type="caution">
    <text evidence="1">The sequence shown here is derived from an EMBL/GenBank/DDBJ whole genome shotgun (WGS) entry which is preliminary data.</text>
</comment>
<reference evidence="1" key="1">
    <citation type="submission" date="2020-10" db="EMBL/GenBank/DDBJ databases">
        <authorList>
            <person name="Gilroy R."/>
        </authorList>
    </citation>
    <scope>NUCLEOTIDE SEQUENCE</scope>
    <source>
        <strain evidence="1">CHK190-19873</strain>
    </source>
</reference>
<evidence type="ECO:0000313" key="2">
    <source>
        <dbReference type="Proteomes" id="UP000823935"/>
    </source>
</evidence>
<gene>
    <name evidence="1" type="ORF">IAB44_05435</name>
</gene>
<dbReference type="EMBL" id="DVIQ01000025">
    <property type="protein sequence ID" value="HIS30979.1"/>
    <property type="molecule type" value="Genomic_DNA"/>
</dbReference>
<sequence length="126" mass="13450">MKKRSTAAFAGICGLKTAVLAVIVLCLIRLGGQAYSFGYRVFAQETVSESPGRNVAVTISEGMSGKEIGELLEGRGLIRDAAVFRVQFALSDYKNAIVPGSYILNTSQTAEEMLAILAGQQETESE</sequence>
<protein>
    <submittedName>
        <fullName evidence="1">Endolytic transglycosylase MltG</fullName>
    </submittedName>
</protein>